<dbReference type="AlphaFoldDB" id="A0A1Y5PLJ8"/>
<protein>
    <submittedName>
        <fullName evidence="2">Uncharacterized protein</fullName>
    </submittedName>
</protein>
<evidence type="ECO:0000256" key="1">
    <source>
        <dbReference type="SAM" id="Phobius"/>
    </source>
</evidence>
<feature type="transmembrane region" description="Helical" evidence="1">
    <location>
        <begin position="244"/>
        <end position="268"/>
    </location>
</feature>
<name>A0A1Y5PLJ8_9MYCO</name>
<feature type="transmembrane region" description="Helical" evidence="1">
    <location>
        <begin position="128"/>
        <end position="151"/>
    </location>
</feature>
<feature type="transmembrane region" description="Helical" evidence="1">
    <location>
        <begin position="280"/>
        <end position="299"/>
    </location>
</feature>
<evidence type="ECO:0000313" key="2">
    <source>
        <dbReference type="EMBL" id="SBS79535.1"/>
    </source>
</evidence>
<gene>
    <name evidence="2" type="ORF">MHPYR_80124</name>
</gene>
<keyword evidence="1" id="KW-1133">Transmembrane helix</keyword>
<feature type="transmembrane region" description="Helical" evidence="1">
    <location>
        <begin position="171"/>
        <end position="189"/>
    </location>
</feature>
<feature type="transmembrane region" description="Helical" evidence="1">
    <location>
        <begin position="102"/>
        <end position="121"/>
    </location>
</feature>
<feature type="transmembrane region" description="Helical" evidence="1">
    <location>
        <begin position="201"/>
        <end position="224"/>
    </location>
</feature>
<feature type="transmembrane region" description="Helical" evidence="1">
    <location>
        <begin position="311"/>
        <end position="334"/>
    </location>
</feature>
<keyword evidence="1" id="KW-0812">Transmembrane</keyword>
<feature type="transmembrane region" description="Helical" evidence="1">
    <location>
        <begin position="77"/>
        <end position="96"/>
    </location>
</feature>
<accession>A0A1Y5PLJ8</accession>
<sequence length="394" mass="41898">MTGRPETMPCRVCGHDVPAGRFCGRCGARLVSEEGGGPDWLRVSAFVAAPGENVLQPSLVSSLFPHLPRRSHGTFRVGLALVAALLIVFCVLHWYVPMVAVATFAPLLLFVIYLTETGVIADLSWRVWALTVVFGVAVAVGWTLLTASIVAESYTLGLGTEVPTARLVRDALVIPFGGLLVMQLPTVLVRLTRPPVRESLYGFVIGVLGASVFAVTATMVRLVQEIDAGITLSDQSVTDLLIEAGVRGLTMPLTAATVSGLFGIWLWYTRRPDASRVRHLASGVLVLVVAAAAYANVGLVEVLQIASELQFLVHVALALAAVVALRVGIQVAVLHEPQDPLHLELPILCPGCGHVVPDASFCPACGVAAHAASRSSREARRRDRPVPGTELAQR</sequence>
<keyword evidence="1" id="KW-0472">Membrane</keyword>
<reference evidence="2" key="1">
    <citation type="submission" date="2016-03" db="EMBL/GenBank/DDBJ databases">
        <authorList>
            <person name="Ploux O."/>
        </authorList>
    </citation>
    <scope>NUCLEOTIDE SEQUENCE</scope>
    <source>
        <strain evidence="2">UC10</strain>
    </source>
</reference>
<proteinExistence type="predicted"/>
<organism evidence="2">
    <name type="scientific">uncultured Mycobacterium sp</name>
    <dbReference type="NCBI Taxonomy" id="171292"/>
    <lineage>
        <taxon>Bacteria</taxon>
        <taxon>Bacillati</taxon>
        <taxon>Actinomycetota</taxon>
        <taxon>Actinomycetes</taxon>
        <taxon>Mycobacteriales</taxon>
        <taxon>Mycobacteriaceae</taxon>
        <taxon>Mycobacterium</taxon>
        <taxon>environmental samples</taxon>
    </lineage>
</organism>
<dbReference type="EMBL" id="FLQS01000078">
    <property type="protein sequence ID" value="SBS79535.1"/>
    <property type="molecule type" value="Genomic_DNA"/>
</dbReference>